<evidence type="ECO:0000313" key="1">
    <source>
        <dbReference type="EMBL" id="RKP38680.1"/>
    </source>
</evidence>
<dbReference type="AlphaFoldDB" id="A0A4Q0A0N7"/>
<name>A0A4Q0A0N7_9FUNG</name>
<reference evidence="2" key="1">
    <citation type="journal article" date="2018" name="Nat. Microbiol.">
        <title>Leveraging single-cell genomics to expand the fungal tree of life.</title>
        <authorList>
            <person name="Ahrendt S.R."/>
            <person name="Quandt C.A."/>
            <person name="Ciobanu D."/>
            <person name="Clum A."/>
            <person name="Salamov A."/>
            <person name="Andreopoulos B."/>
            <person name="Cheng J.F."/>
            <person name="Woyke T."/>
            <person name="Pelin A."/>
            <person name="Henrissat B."/>
            <person name="Reynolds N.K."/>
            <person name="Benny G.L."/>
            <person name="Smith M.E."/>
            <person name="James T.Y."/>
            <person name="Grigoriev I.V."/>
        </authorList>
    </citation>
    <scope>NUCLEOTIDE SEQUENCE [LARGE SCALE GENOMIC DNA]</scope>
    <source>
        <strain evidence="2">RSA 468</strain>
    </source>
</reference>
<keyword evidence="2" id="KW-1185">Reference proteome</keyword>
<sequence length="311" mass="34963">MSRLLHGVLGHYLQQPPSLTNRKAISACLDILQRQTNSDILLLSPDALDAKSPASLPATLLLLELEEHSKLPEASLLEWSVLQLTLSALFQLEVIRLAFENYHTEYSVLPADQLLYIACWSDLSMTYEFLVCSLKRAAFFQEIETMPFNPTQWLSLLNRLFPVIPAESEPPTCKTPIKRFLGGPGTSPQFRHHYFPSPRSGLLDLILGIDAIVTTHTQSNNDQGMDLPHSVKEDFRTLITQAKDTVPWASINSQLQQYLKDSRHQIETLTGCIRAQDTSADCIIPLQLPGGVHPGCGVLERVQWLVFRRQL</sequence>
<proteinExistence type="predicted"/>
<dbReference type="EMBL" id="ML002340">
    <property type="protein sequence ID" value="RKP38680.1"/>
    <property type="molecule type" value="Genomic_DNA"/>
</dbReference>
<organism evidence="1 2">
    <name type="scientific">Dimargaris cristalligena</name>
    <dbReference type="NCBI Taxonomy" id="215637"/>
    <lineage>
        <taxon>Eukaryota</taxon>
        <taxon>Fungi</taxon>
        <taxon>Fungi incertae sedis</taxon>
        <taxon>Zoopagomycota</taxon>
        <taxon>Kickxellomycotina</taxon>
        <taxon>Dimargaritomycetes</taxon>
        <taxon>Dimargaritales</taxon>
        <taxon>Dimargaritaceae</taxon>
        <taxon>Dimargaris</taxon>
    </lineage>
</organism>
<protein>
    <submittedName>
        <fullName evidence="1">Uncharacterized protein</fullName>
    </submittedName>
</protein>
<gene>
    <name evidence="1" type="ORF">BJ085DRAFT_41363</name>
</gene>
<accession>A0A4Q0A0N7</accession>
<dbReference type="Proteomes" id="UP000268162">
    <property type="component" value="Unassembled WGS sequence"/>
</dbReference>
<evidence type="ECO:0000313" key="2">
    <source>
        <dbReference type="Proteomes" id="UP000268162"/>
    </source>
</evidence>